<dbReference type="SMART" id="SM00232">
    <property type="entry name" value="JAB_MPN"/>
    <property type="match status" value="1"/>
</dbReference>
<gene>
    <name evidence="11" type="ORF">EmuJ_000723000</name>
</gene>
<dbReference type="PANTHER" id="PTHR12947:SF13">
    <property type="entry name" value="FI19924P1"/>
    <property type="match status" value="1"/>
</dbReference>
<evidence type="ECO:0000256" key="7">
    <source>
        <dbReference type="ARBA" id="ARBA00022833"/>
    </source>
</evidence>
<dbReference type="OMA" id="EATTDTC"/>
<reference evidence="11" key="2">
    <citation type="submission" date="2015-11" db="EMBL/GenBank/DDBJ databases">
        <authorList>
            <person name="Zhang Y."/>
            <person name="Guo Z."/>
        </authorList>
    </citation>
    <scope>NUCLEOTIDE SEQUENCE</scope>
</reference>
<evidence type="ECO:0000259" key="10">
    <source>
        <dbReference type="PROSITE" id="PS50249"/>
    </source>
</evidence>
<keyword evidence="6" id="KW-0378">Hydrolase</keyword>
<dbReference type="EMBL" id="LN902842">
    <property type="protein sequence ID" value="CDS39686.1"/>
    <property type="molecule type" value="Genomic_DNA"/>
</dbReference>
<organism evidence="11 12">
    <name type="scientific">Echinococcus multilocularis</name>
    <name type="common">Fox tapeworm</name>
    <dbReference type="NCBI Taxonomy" id="6211"/>
    <lineage>
        <taxon>Eukaryota</taxon>
        <taxon>Metazoa</taxon>
        <taxon>Spiralia</taxon>
        <taxon>Lophotrochozoa</taxon>
        <taxon>Platyhelminthes</taxon>
        <taxon>Cestoda</taxon>
        <taxon>Eucestoda</taxon>
        <taxon>Cyclophyllidea</taxon>
        <taxon>Taeniidae</taxon>
        <taxon>Echinococcus</taxon>
    </lineage>
</organism>
<keyword evidence="8" id="KW-0482">Metalloprotease</keyword>
<comment type="cofactor">
    <cofactor evidence="1">
        <name>Zn(2+)</name>
        <dbReference type="ChEBI" id="CHEBI:29105"/>
    </cofactor>
</comment>
<dbReference type="GO" id="GO:0061578">
    <property type="term" value="F:K63-linked deubiquitinase activity"/>
    <property type="evidence" value="ECO:0007669"/>
    <property type="project" value="InterPro"/>
</dbReference>
<evidence type="ECO:0000256" key="1">
    <source>
        <dbReference type="ARBA" id="ARBA00001947"/>
    </source>
</evidence>
<accession>A0A068Y8U9</accession>
<dbReference type="GO" id="GO:0006508">
    <property type="term" value="P:proteolysis"/>
    <property type="evidence" value="ECO:0007669"/>
    <property type="project" value="UniProtKB-KW"/>
</dbReference>
<keyword evidence="7" id="KW-0862">Zinc</keyword>
<dbReference type="SUPFAM" id="SSF102712">
    <property type="entry name" value="JAB1/MPN domain"/>
    <property type="match status" value="1"/>
</dbReference>
<dbReference type="Pfam" id="PF01398">
    <property type="entry name" value="JAB"/>
    <property type="match status" value="1"/>
</dbReference>
<evidence type="ECO:0000256" key="9">
    <source>
        <dbReference type="SAM" id="MobiDB-lite"/>
    </source>
</evidence>
<feature type="compositionally biased region" description="Low complexity" evidence="9">
    <location>
        <begin position="147"/>
        <end position="167"/>
    </location>
</feature>
<keyword evidence="3" id="KW-0645">Protease</keyword>
<evidence type="ECO:0000256" key="3">
    <source>
        <dbReference type="ARBA" id="ARBA00022670"/>
    </source>
</evidence>
<dbReference type="PANTHER" id="PTHR12947">
    <property type="entry name" value="AMSH-LIKE PROTEASE"/>
    <property type="match status" value="1"/>
</dbReference>
<dbReference type="MEROPS" id="M67.A09"/>
<dbReference type="Gene3D" id="1.20.58.80">
    <property type="entry name" value="Phosphotransferase system, lactose/cellobiose-type IIA subunit"/>
    <property type="match status" value="1"/>
</dbReference>
<dbReference type="InterPro" id="IPR037518">
    <property type="entry name" value="MPN"/>
</dbReference>
<dbReference type="Gene3D" id="3.40.140.10">
    <property type="entry name" value="Cytidine Deaminase, domain 2"/>
    <property type="match status" value="1"/>
</dbReference>
<dbReference type="STRING" id="6211.A0A068Y8U9"/>
<dbReference type="PROSITE" id="PS50249">
    <property type="entry name" value="MPN"/>
    <property type="match status" value="1"/>
</dbReference>
<protein>
    <submittedName>
        <fullName evidence="11">STAM binding protein</fullName>
    </submittedName>
</protein>
<reference evidence="11" key="1">
    <citation type="journal article" date="2013" name="Nature">
        <title>The genomes of four tapeworm species reveal adaptations to parasitism.</title>
        <authorList>
            <person name="Tsai I.J."/>
            <person name="Zarowiecki M."/>
            <person name="Holroyd N."/>
            <person name="Garciarrubio A."/>
            <person name="Sanchez-Flores A."/>
            <person name="Brooks K.L."/>
            <person name="Tracey A."/>
            <person name="Bobes R.J."/>
            <person name="Fragoso G."/>
            <person name="Sciutto E."/>
            <person name="Aslett M."/>
            <person name="Beasley H."/>
            <person name="Bennett H.M."/>
            <person name="Cai J."/>
            <person name="Camicia F."/>
            <person name="Clark R."/>
            <person name="Cucher M."/>
            <person name="De Silva N."/>
            <person name="Day T.A."/>
            <person name="Deplazes P."/>
            <person name="Estrada K."/>
            <person name="Fernandez C."/>
            <person name="Holland P.W."/>
            <person name="Hou J."/>
            <person name="Hu S."/>
            <person name="Huckvale T."/>
            <person name="Hung S.S."/>
            <person name="Kamenetzky L."/>
            <person name="Keane J.A."/>
            <person name="Kiss F."/>
            <person name="Koziol U."/>
            <person name="Lambert O."/>
            <person name="Liu K."/>
            <person name="Luo X."/>
            <person name="Luo Y."/>
            <person name="Macchiaroli N."/>
            <person name="Nichol S."/>
            <person name="Paps J."/>
            <person name="Parkinson J."/>
            <person name="Pouchkina-Stantcheva N."/>
            <person name="Riddiford N."/>
            <person name="Rosenzvit M."/>
            <person name="Salinas G."/>
            <person name="Wasmuth J.D."/>
            <person name="Zamanian M."/>
            <person name="Zheng Y."/>
            <person name="Cai X."/>
            <person name="Soberon X."/>
            <person name="Olson P.D."/>
            <person name="Laclette J.P."/>
            <person name="Brehm K."/>
            <person name="Berriman M."/>
            <person name="Garciarrubio A."/>
            <person name="Bobes R.J."/>
            <person name="Fragoso G."/>
            <person name="Sanchez-Flores A."/>
            <person name="Estrada K."/>
            <person name="Cevallos M.A."/>
            <person name="Morett E."/>
            <person name="Gonzalez V."/>
            <person name="Portillo T."/>
            <person name="Ochoa-Leyva A."/>
            <person name="Jose M.V."/>
            <person name="Sciutto E."/>
            <person name="Landa A."/>
            <person name="Jimenez L."/>
            <person name="Valdes V."/>
            <person name="Carrero J.C."/>
            <person name="Larralde C."/>
            <person name="Morales-Montor J."/>
            <person name="Limon-Lason J."/>
            <person name="Soberon X."/>
            <person name="Laclette J.P."/>
        </authorList>
    </citation>
    <scope>NUCLEOTIDE SEQUENCE [LARGE SCALE GENOMIC DNA]</scope>
</reference>
<dbReference type="Pfam" id="PF08969">
    <property type="entry name" value="USP8_dimer"/>
    <property type="match status" value="1"/>
</dbReference>
<dbReference type="AlphaFoldDB" id="A0A068Y8U9"/>
<feature type="domain" description="MPN" evidence="10">
    <location>
        <begin position="214"/>
        <end position="345"/>
    </location>
</feature>
<evidence type="ECO:0000313" key="11">
    <source>
        <dbReference type="EMBL" id="CDS39686.1"/>
    </source>
</evidence>
<name>A0A068Y8U9_ECHMU</name>
<dbReference type="GO" id="GO:0140492">
    <property type="term" value="F:metal-dependent deubiquitinase activity"/>
    <property type="evidence" value="ECO:0007669"/>
    <property type="project" value="InterPro"/>
</dbReference>
<dbReference type="OrthoDB" id="3640at2759"/>
<dbReference type="GO" id="GO:0070536">
    <property type="term" value="P:protein K63-linked deubiquitination"/>
    <property type="evidence" value="ECO:0007669"/>
    <property type="project" value="InterPro"/>
</dbReference>
<evidence type="ECO:0000313" key="12">
    <source>
        <dbReference type="Proteomes" id="UP000017246"/>
    </source>
</evidence>
<evidence type="ECO:0000256" key="4">
    <source>
        <dbReference type="ARBA" id="ARBA00022723"/>
    </source>
</evidence>
<evidence type="ECO:0000256" key="6">
    <source>
        <dbReference type="ARBA" id="ARBA00022801"/>
    </source>
</evidence>
<comment type="similarity">
    <text evidence="2">Belongs to the peptidase M67C family.</text>
</comment>
<dbReference type="eggNOG" id="KOG2880">
    <property type="taxonomic scope" value="Eukaryota"/>
</dbReference>
<keyword evidence="4" id="KW-0479">Metal-binding</keyword>
<keyword evidence="5" id="KW-0833">Ubl conjugation pathway</keyword>
<sequence length="385" mass="42736">MASPYPGENDGKIMTAYERMKELNRQIYVDYADNVSLSSYFRFCRSMLNMAKEHEEDGSKIKAYCLRKRFVILFIDHLSLREDFKHSGSNIRNSWCCECNRVLKIVEKMHKEILEEFKAEELLRQKISAAPFGATADTTTVLPGANSGRRSLSSSQSPSSVAHSLSSTATPVPNSSCSPPQSPTLLPSAITPPKIDRSLKPSTVKPLFRNGLNPILVPRTLASTFLKLAESNTRANRETCGTLCGHLSPKGDKLVISHIIVCKQTGTADSCTTTNEEELIGCLESDGLIVMGWIHTHPSQTAFMSSLDLHCHLSYQLMLPEAIAIVCAPKHDQVGYFSLTPDYGLDFVRDCKETGFHTHTSLRELYAACEHIVHTEGKVEVVDLR</sequence>
<evidence type="ECO:0000256" key="8">
    <source>
        <dbReference type="ARBA" id="ARBA00023049"/>
    </source>
</evidence>
<proteinExistence type="inferred from homology"/>
<feature type="region of interest" description="Disordered" evidence="9">
    <location>
        <begin position="138"/>
        <end position="202"/>
    </location>
</feature>
<dbReference type="InterPro" id="IPR000555">
    <property type="entry name" value="JAMM/MPN+_dom"/>
</dbReference>
<dbReference type="InterPro" id="IPR015063">
    <property type="entry name" value="USP8_dimer"/>
</dbReference>
<keyword evidence="12" id="KW-1185">Reference proteome</keyword>
<dbReference type="CDD" id="cd08066">
    <property type="entry name" value="MPN_AMSH_like"/>
    <property type="match status" value="1"/>
</dbReference>
<dbReference type="Proteomes" id="UP000017246">
    <property type="component" value="Unassembled WGS sequence"/>
</dbReference>
<dbReference type="GO" id="GO:0046872">
    <property type="term" value="F:metal ion binding"/>
    <property type="evidence" value="ECO:0007669"/>
    <property type="project" value="UniProtKB-KW"/>
</dbReference>
<evidence type="ECO:0000256" key="2">
    <source>
        <dbReference type="ARBA" id="ARBA00010981"/>
    </source>
</evidence>
<dbReference type="InterPro" id="IPR044098">
    <property type="entry name" value="STAMBP/STALP-like_MPN"/>
</dbReference>
<evidence type="ECO:0000256" key="5">
    <source>
        <dbReference type="ARBA" id="ARBA00022786"/>
    </source>
</evidence>
<feature type="compositionally biased region" description="Polar residues" evidence="9">
    <location>
        <begin position="168"/>
        <end position="185"/>
    </location>
</feature>